<name>A0ABR3T8S9_9PEZI</name>
<dbReference type="Gene3D" id="3.30.60.10">
    <property type="entry name" value="Endochitinase-like"/>
    <property type="match status" value="2"/>
</dbReference>
<dbReference type="PROSITE" id="PS50941">
    <property type="entry name" value="CHIT_BIND_I_2"/>
    <property type="match status" value="1"/>
</dbReference>
<evidence type="ECO:0000256" key="1">
    <source>
        <dbReference type="ARBA" id="ARBA00022669"/>
    </source>
</evidence>
<protein>
    <recommendedName>
        <fullName evidence="4">Chitin-binding type-1 domain-containing protein</fullName>
    </recommendedName>
</protein>
<gene>
    <name evidence="5" type="ORF">SLS58_010080</name>
</gene>
<evidence type="ECO:0000256" key="3">
    <source>
        <dbReference type="SAM" id="SignalP"/>
    </source>
</evidence>
<accession>A0ABR3T8S9</accession>
<feature type="signal peptide" evidence="3">
    <location>
        <begin position="1"/>
        <end position="21"/>
    </location>
</feature>
<feature type="disulfide bond" evidence="2">
    <location>
        <begin position="179"/>
        <end position="191"/>
    </location>
</feature>
<dbReference type="InterPro" id="IPR001002">
    <property type="entry name" value="Chitin-bd_1"/>
</dbReference>
<keyword evidence="3" id="KW-0732">Signal</keyword>
<sequence length="217" mass="21471">MLHHLTLPLLLLLLVANGVLGQNCGPKYNNQCDTGANYCDPATCLSAFSGPGSSCAKSNSITTTTSAETSTSTSPTTGATDDTFATAVPDIDVCGHAQGGVACPGAGAGGYFYRCCSAAGHCGPKNDIQDAAIYCGDGCQAGYGACGVDGVSKPARPSAAPGPDAGEGETCGPIPNRRCGGGLCCSGSNFCGSGDDFCGAANWCQPSWGSCAGKRTV</sequence>
<evidence type="ECO:0000256" key="2">
    <source>
        <dbReference type="PROSITE-ProRule" id="PRU00261"/>
    </source>
</evidence>
<evidence type="ECO:0000313" key="5">
    <source>
        <dbReference type="EMBL" id="KAL1635912.1"/>
    </source>
</evidence>
<comment type="caution">
    <text evidence="2">Lacks conserved residue(s) required for the propagation of feature annotation.</text>
</comment>
<dbReference type="EMBL" id="JAKEKT020000109">
    <property type="protein sequence ID" value="KAL1635912.1"/>
    <property type="molecule type" value="Genomic_DNA"/>
</dbReference>
<keyword evidence="6" id="KW-1185">Reference proteome</keyword>
<evidence type="ECO:0000259" key="4">
    <source>
        <dbReference type="PROSITE" id="PS50941"/>
    </source>
</evidence>
<proteinExistence type="predicted"/>
<dbReference type="Proteomes" id="UP001521184">
    <property type="component" value="Unassembled WGS sequence"/>
</dbReference>
<dbReference type="SUPFAM" id="SSF57016">
    <property type="entry name" value="Plant lectins/antimicrobial peptides"/>
    <property type="match status" value="2"/>
</dbReference>
<organism evidence="5 6">
    <name type="scientific">Diplodia intermedia</name>
    <dbReference type="NCBI Taxonomy" id="856260"/>
    <lineage>
        <taxon>Eukaryota</taxon>
        <taxon>Fungi</taxon>
        <taxon>Dikarya</taxon>
        <taxon>Ascomycota</taxon>
        <taxon>Pezizomycotina</taxon>
        <taxon>Dothideomycetes</taxon>
        <taxon>Dothideomycetes incertae sedis</taxon>
        <taxon>Botryosphaeriales</taxon>
        <taxon>Botryosphaeriaceae</taxon>
        <taxon>Diplodia</taxon>
    </lineage>
</organism>
<keyword evidence="2" id="KW-1015">Disulfide bond</keyword>
<reference evidence="5 6" key="1">
    <citation type="journal article" date="2023" name="Plant Dis.">
        <title>First Report of Diplodia intermedia Causing Canker and Dieback Diseases on Apple Trees in Canada.</title>
        <authorList>
            <person name="Ellouze W."/>
            <person name="Ilyukhin E."/>
            <person name="Sulman M."/>
            <person name="Ali S."/>
        </authorList>
    </citation>
    <scope>NUCLEOTIDE SEQUENCE [LARGE SCALE GENOMIC DNA]</scope>
    <source>
        <strain evidence="5 6">M45-28</strain>
    </source>
</reference>
<dbReference type="InterPro" id="IPR036861">
    <property type="entry name" value="Endochitinase-like_sf"/>
</dbReference>
<keyword evidence="1 2" id="KW-0147">Chitin-binding</keyword>
<feature type="domain" description="Chitin-binding type-1" evidence="4">
    <location>
        <begin position="168"/>
        <end position="213"/>
    </location>
</feature>
<comment type="caution">
    <text evidence="5">The sequence shown here is derived from an EMBL/GenBank/DDBJ whole genome shotgun (WGS) entry which is preliminary data.</text>
</comment>
<feature type="chain" id="PRO_5046972327" description="Chitin-binding type-1 domain-containing protein" evidence="3">
    <location>
        <begin position="22"/>
        <end position="217"/>
    </location>
</feature>
<evidence type="ECO:0000313" key="6">
    <source>
        <dbReference type="Proteomes" id="UP001521184"/>
    </source>
</evidence>
<feature type="disulfide bond" evidence="2">
    <location>
        <begin position="184"/>
        <end position="198"/>
    </location>
</feature>